<gene>
    <name evidence="2" type="ORF">JKG61_01545</name>
</gene>
<evidence type="ECO:0000313" key="2">
    <source>
        <dbReference type="EMBL" id="MBL1407426.1"/>
    </source>
</evidence>
<dbReference type="Gene3D" id="3.30.1490.130">
    <property type="entry name" value="D-aminoacylase. Domain 3"/>
    <property type="match status" value="1"/>
</dbReference>
<dbReference type="CDD" id="cd01297">
    <property type="entry name" value="D-aminoacylase"/>
    <property type="match status" value="1"/>
</dbReference>
<dbReference type="InterPro" id="IPR013108">
    <property type="entry name" value="Amidohydro_3"/>
</dbReference>
<keyword evidence="3" id="KW-1185">Reference proteome</keyword>
<evidence type="ECO:0000313" key="3">
    <source>
        <dbReference type="Proteomes" id="UP000625283"/>
    </source>
</evidence>
<comment type="caution">
    <text evidence="2">The sequence shown here is derived from an EMBL/GenBank/DDBJ whole genome shotgun (WGS) entry which is preliminary data.</text>
</comment>
<dbReference type="EMBL" id="JAERTY010000001">
    <property type="protein sequence ID" value="MBL1407426.1"/>
    <property type="molecule type" value="Genomic_DNA"/>
</dbReference>
<dbReference type="Gene3D" id="2.30.40.10">
    <property type="entry name" value="Urease, subunit C, domain 1"/>
    <property type="match status" value="1"/>
</dbReference>
<dbReference type="InterPro" id="IPR032466">
    <property type="entry name" value="Metal_Hydrolase"/>
</dbReference>
<protein>
    <submittedName>
        <fullName evidence="2">D-aminoacylase</fullName>
    </submittedName>
</protein>
<evidence type="ECO:0000259" key="1">
    <source>
        <dbReference type="Pfam" id="PF07969"/>
    </source>
</evidence>
<dbReference type="InterPro" id="IPR050378">
    <property type="entry name" value="Metallo-dep_Hydrolases_sf"/>
</dbReference>
<dbReference type="Pfam" id="PF07969">
    <property type="entry name" value="Amidohydro_3"/>
    <property type="match status" value="1"/>
</dbReference>
<name>A0ABS1R0K2_9SPHI</name>
<dbReference type="PANTHER" id="PTHR11647:SF1">
    <property type="entry name" value="COLLAPSIN RESPONSE MEDIATOR PROTEIN"/>
    <property type="match status" value="1"/>
</dbReference>
<dbReference type="RefSeq" id="WP_202101230.1">
    <property type="nucleotide sequence ID" value="NZ_JAERTY010000001.1"/>
</dbReference>
<organism evidence="2 3">
    <name type="scientific">Sphingobacterium faecale</name>
    <dbReference type="NCBI Taxonomy" id="2803775"/>
    <lineage>
        <taxon>Bacteria</taxon>
        <taxon>Pseudomonadati</taxon>
        <taxon>Bacteroidota</taxon>
        <taxon>Sphingobacteriia</taxon>
        <taxon>Sphingobacteriales</taxon>
        <taxon>Sphingobacteriaceae</taxon>
        <taxon>Sphingobacterium</taxon>
    </lineage>
</organism>
<feature type="domain" description="Amidohydrolase 3" evidence="1">
    <location>
        <begin position="404"/>
        <end position="502"/>
    </location>
</feature>
<dbReference type="PANTHER" id="PTHR11647">
    <property type="entry name" value="HYDRANTOINASE/DIHYDROPYRIMIDINASE FAMILY MEMBER"/>
    <property type="match status" value="1"/>
</dbReference>
<dbReference type="SUPFAM" id="SSF51556">
    <property type="entry name" value="Metallo-dependent hydrolases"/>
    <property type="match status" value="1"/>
</dbReference>
<accession>A0ABS1R0K2</accession>
<dbReference type="InterPro" id="IPR023100">
    <property type="entry name" value="D-aminoacylase_insert_dom_sf"/>
</dbReference>
<reference evidence="2 3" key="1">
    <citation type="submission" date="2021-01" db="EMBL/GenBank/DDBJ databases">
        <title>C459-1 draft genome sequence.</title>
        <authorList>
            <person name="Zhang X.-F."/>
        </authorList>
    </citation>
    <scope>NUCLEOTIDE SEQUENCE [LARGE SCALE GENOMIC DNA]</scope>
    <source>
        <strain evidence="3">C459-1</strain>
    </source>
</reference>
<proteinExistence type="predicted"/>
<dbReference type="Gene3D" id="3.20.20.140">
    <property type="entry name" value="Metal-dependent hydrolases"/>
    <property type="match status" value="1"/>
</dbReference>
<dbReference type="Proteomes" id="UP000625283">
    <property type="component" value="Unassembled WGS sequence"/>
</dbReference>
<sequence>MIGRIFSIVCLILFSVFVSRAQRTDKLDVLIKNAWVFDGTGSDSVQLDVGICKDRILFVGKEEGLKAKRVIDAVGLYLAPGFIDPHTHHNGSLMSEDAGKRAVLRVLKQGVTTIFMGNDGSGPMPIGETLEQWQQDGIGVNAALFVPHGTVRTKVIGFRNIEASDAQIEQMKVLVEQGMKEGAFGLSTGLFYTPGFFSSTDEVIELSKVAAAYGGIYDTHQRDEGQQSVGVINSVKEVLEIGEKANIPVHISHIKVLGTPSWGKSLEIIRMVEEAQKKGIKATANQYPYVASRTSLSAAVVPPWVRDGGLSAMKKHFHDPSLRDSILRGIGEMIRVRTGTAEKLLLSIPSDPFLDNKSIAEVAKIWNISPEAAVLEILKDRSPSVHSFSMTEEDLLNFMREPWVMVGSDGGDGHPRAFGTFPRLIRRYAIDKNVLSLAQAIHKSSGLTAKTLHIRDRGFIREGHYADIVLFDPKTIADKAVFGKTEQLATGIEYVWVNGKLTIDRGEYTKALAGRTLRLNQDLKKDKKKYTQN</sequence>
<dbReference type="SUPFAM" id="SSF51338">
    <property type="entry name" value="Composite domain of metallo-dependent hydrolases"/>
    <property type="match status" value="1"/>
</dbReference>
<dbReference type="InterPro" id="IPR011059">
    <property type="entry name" value="Metal-dep_hydrolase_composite"/>
</dbReference>